<evidence type="ECO:0000313" key="24">
    <source>
        <dbReference type="Proteomes" id="UP001161247"/>
    </source>
</evidence>
<dbReference type="EC" id="2.7.11.1" evidence="2"/>
<dbReference type="GO" id="GO:0005524">
    <property type="term" value="F:ATP binding"/>
    <property type="evidence" value="ECO:0007669"/>
    <property type="project" value="UniProtKB-UniRule"/>
</dbReference>
<evidence type="ECO:0000256" key="8">
    <source>
        <dbReference type="ARBA" id="ARBA00022729"/>
    </source>
</evidence>
<proteinExistence type="predicted"/>
<dbReference type="SUPFAM" id="SSF56112">
    <property type="entry name" value="Protein kinase-like (PK-like)"/>
    <property type="match status" value="1"/>
</dbReference>
<dbReference type="Gene3D" id="3.80.10.10">
    <property type="entry name" value="Ribonuclease Inhibitor"/>
    <property type="match status" value="3"/>
</dbReference>
<gene>
    <name evidence="23" type="ORF">OLC1_LOCUS1330</name>
</gene>
<evidence type="ECO:0000256" key="12">
    <source>
        <dbReference type="ARBA" id="ARBA00022840"/>
    </source>
</evidence>
<organism evidence="23 24">
    <name type="scientific">Oldenlandia corymbosa var. corymbosa</name>
    <dbReference type="NCBI Taxonomy" id="529605"/>
    <lineage>
        <taxon>Eukaryota</taxon>
        <taxon>Viridiplantae</taxon>
        <taxon>Streptophyta</taxon>
        <taxon>Embryophyta</taxon>
        <taxon>Tracheophyta</taxon>
        <taxon>Spermatophyta</taxon>
        <taxon>Magnoliopsida</taxon>
        <taxon>eudicotyledons</taxon>
        <taxon>Gunneridae</taxon>
        <taxon>Pentapetalae</taxon>
        <taxon>asterids</taxon>
        <taxon>lamiids</taxon>
        <taxon>Gentianales</taxon>
        <taxon>Rubiaceae</taxon>
        <taxon>Rubioideae</taxon>
        <taxon>Spermacoceae</taxon>
        <taxon>Hedyotis-Oldenlandia complex</taxon>
        <taxon>Oldenlandia</taxon>
    </lineage>
</organism>
<keyword evidence="10 19" id="KW-0547">Nucleotide-binding</keyword>
<keyword evidence="16" id="KW-0325">Glycoprotein</keyword>
<evidence type="ECO:0000256" key="4">
    <source>
        <dbReference type="ARBA" id="ARBA00022553"/>
    </source>
</evidence>
<evidence type="ECO:0000256" key="2">
    <source>
        <dbReference type="ARBA" id="ARBA00012513"/>
    </source>
</evidence>
<accession>A0AAV1C2L3</accession>
<evidence type="ECO:0000256" key="9">
    <source>
        <dbReference type="ARBA" id="ARBA00022737"/>
    </source>
</evidence>
<evidence type="ECO:0000256" key="3">
    <source>
        <dbReference type="ARBA" id="ARBA00022527"/>
    </source>
</evidence>
<keyword evidence="7 20" id="KW-0812">Transmembrane</keyword>
<keyword evidence="15" id="KW-0675">Receptor</keyword>
<dbReference type="CDD" id="cd14066">
    <property type="entry name" value="STKc_IRAK"/>
    <property type="match status" value="1"/>
</dbReference>
<keyword evidence="5" id="KW-0433">Leucine-rich repeat</keyword>
<evidence type="ECO:0000256" key="14">
    <source>
        <dbReference type="ARBA" id="ARBA00023136"/>
    </source>
</evidence>
<keyword evidence="14 20" id="KW-0472">Membrane</keyword>
<evidence type="ECO:0000256" key="5">
    <source>
        <dbReference type="ARBA" id="ARBA00022614"/>
    </source>
</evidence>
<evidence type="ECO:0000256" key="11">
    <source>
        <dbReference type="ARBA" id="ARBA00022777"/>
    </source>
</evidence>
<dbReference type="PROSITE" id="PS00108">
    <property type="entry name" value="PROTEIN_KINASE_ST"/>
    <property type="match status" value="1"/>
</dbReference>
<keyword evidence="6" id="KW-0808">Transferase</keyword>
<keyword evidence="11" id="KW-0418">Kinase</keyword>
<keyword evidence="8 21" id="KW-0732">Signal</keyword>
<dbReference type="PANTHER" id="PTHR48006">
    <property type="entry name" value="LEUCINE-RICH REPEAT-CONTAINING PROTEIN DDB_G0281931-RELATED"/>
    <property type="match status" value="1"/>
</dbReference>
<keyword evidence="4" id="KW-0597">Phosphoprotein</keyword>
<dbReference type="FunFam" id="3.80.10.10:FF:001070">
    <property type="entry name" value="Leucine-rich repeat transmembrane protein kinase"/>
    <property type="match status" value="1"/>
</dbReference>
<dbReference type="FunFam" id="1.10.510.10:FF:000044">
    <property type="entry name" value="Putative LRR receptor-like serine/threonine-protein kinase"/>
    <property type="match status" value="1"/>
</dbReference>
<dbReference type="Gene3D" id="1.10.510.10">
    <property type="entry name" value="Transferase(Phosphotransferase) domain 1"/>
    <property type="match status" value="1"/>
</dbReference>
<dbReference type="PROSITE" id="PS50011">
    <property type="entry name" value="PROTEIN_KINASE_DOM"/>
    <property type="match status" value="1"/>
</dbReference>
<dbReference type="InterPro" id="IPR000719">
    <property type="entry name" value="Prot_kinase_dom"/>
</dbReference>
<dbReference type="InterPro" id="IPR021720">
    <property type="entry name" value="Malectin_dom"/>
</dbReference>
<dbReference type="InterPro" id="IPR008271">
    <property type="entry name" value="Ser/Thr_kinase_AS"/>
</dbReference>
<dbReference type="GO" id="GO:0016020">
    <property type="term" value="C:membrane"/>
    <property type="evidence" value="ECO:0007669"/>
    <property type="project" value="UniProtKB-SubCell"/>
</dbReference>
<feature type="binding site" evidence="19">
    <location>
        <position position="692"/>
    </location>
    <ligand>
        <name>ATP</name>
        <dbReference type="ChEBI" id="CHEBI:30616"/>
    </ligand>
</feature>
<keyword evidence="13 20" id="KW-1133">Transmembrane helix</keyword>
<keyword evidence="3" id="KW-0723">Serine/threonine-protein kinase</keyword>
<dbReference type="SMART" id="SM00220">
    <property type="entry name" value="S_TKc"/>
    <property type="match status" value="1"/>
</dbReference>
<evidence type="ECO:0000259" key="22">
    <source>
        <dbReference type="PROSITE" id="PS50011"/>
    </source>
</evidence>
<feature type="chain" id="PRO_5043740499" description="non-specific serine/threonine protein kinase" evidence="21">
    <location>
        <begin position="22"/>
        <end position="979"/>
    </location>
</feature>
<dbReference type="Gene3D" id="2.60.120.430">
    <property type="entry name" value="Galactose-binding lectin"/>
    <property type="match status" value="1"/>
</dbReference>
<evidence type="ECO:0000256" key="10">
    <source>
        <dbReference type="ARBA" id="ARBA00022741"/>
    </source>
</evidence>
<evidence type="ECO:0000256" key="20">
    <source>
        <dbReference type="SAM" id="Phobius"/>
    </source>
</evidence>
<reference evidence="23" key="1">
    <citation type="submission" date="2023-03" db="EMBL/GenBank/DDBJ databases">
        <authorList>
            <person name="Julca I."/>
        </authorList>
    </citation>
    <scope>NUCLEOTIDE SEQUENCE</scope>
</reference>
<dbReference type="InterPro" id="IPR017441">
    <property type="entry name" value="Protein_kinase_ATP_BS"/>
</dbReference>
<evidence type="ECO:0000256" key="6">
    <source>
        <dbReference type="ARBA" id="ARBA00022679"/>
    </source>
</evidence>
<dbReference type="Proteomes" id="UP001161247">
    <property type="component" value="Chromosome 1"/>
</dbReference>
<feature type="signal peptide" evidence="21">
    <location>
        <begin position="1"/>
        <end position="21"/>
    </location>
</feature>
<protein>
    <recommendedName>
        <fullName evidence="2">non-specific serine/threonine protein kinase</fullName>
        <ecNumber evidence="2">2.7.11.1</ecNumber>
    </recommendedName>
</protein>
<dbReference type="AlphaFoldDB" id="A0AAV1C2L3"/>
<evidence type="ECO:0000313" key="23">
    <source>
        <dbReference type="EMBL" id="CAI9088858.1"/>
    </source>
</evidence>
<evidence type="ECO:0000256" key="18">
    <source>
        <dbReference type="ARBA" id="ARBA00048679"/>
    </source>
</evidence>
<evidence type="ECO:0000256" key="21">
    <source>
        <dbReference type="SAM" id="SignalP"/>
    </source>
</evidence>
<dbReference type="InterPro" id="IPR001245">
    <property type="entry name" value="Ser-Thr/Tyr_kinase_cat_dom"/>
</dbReference>
<evidence type="ECO:0000256" key="7">
    <source>
        <dbReference type="ARBA" id="ARBA00022692"/>
    </source>
</evidence>
<dbReference type="InterPro" id="IPR001611">
    <property type="entry name" value="Leu-rich_rpt"/>
</dbReference>
<evidence type="ECO:0000256" key="19">
    <source>
        <dbReference type="PROSITE-ProRule" id="PRU10141"/>
    </source>
</evidence>
<keyword evidence="12 19" id="KW-0067">ATP-binding</keyword>
<comment type="catalytic activity">
    <reaction evidence="17">
        <text>L-threonyl-[protein] + ATP = O-phospho-L-threonyl-[protein] + ADP + H(+)</text>
        <dbReference type="Rhea" id="RHEA:46608"/>
        <dbReference type="Rhea" id="RHEA-COMP:11060"/>
        <dbReference type="Rhea" id="RHEA-COMP:11605"/>
        <dbReference type="ChEBI" id="CHEBI:15378"/>
        <dbReference type="ChEBI" id="CHEBI:30013"/>
        <dbReference type="ChEBI" id="CHEBI:30616"/>
        <dbReference type="ChEBI" id="CHEBI:61977"/>
        <dbReference type="ChEBI" id="CHEBI:456216"/>
        <dbReference type="EC" id="2.7.11.1"/>
    </reaction>
</comment>
<evidence type="ECO:0000256" key="1">
    <source>
        <dbReference type="ARBA" id="ARBA00004479"/>
    </source>
</evidence>
<comment type="subcellular location">
    <subcellularLocation>
        <location evidence="1">Membrane</location>
        <topology evidence="1">Single-pass type I membrane protein</topology>
    </subcellularLocation>
</comment>
<evidence type="ECO:0000256" key="15">
    <source>
        <dbReference type="ARBA" id="ARBA00023170"/>
    </source>
</evidence>
<dbReference type="FunFam" id="3.80.10.10:FF:000452">
    <property type="entry name" value="Probable LRR receptor-like serine/threonine-protein kinase RFK1"/>
    <property type="match status" value="1"/>
</dbReference>
<dbReference type="Pfam" id="PF07714">
    <property type="entry name" value="PK_Tyr_Ser-Thr"/>
    <property type="match status" value="1"/>
</dbReference>
<feature type="transmembrane region" description="Helical" evidence="20">
    <location>
        <begin position="603"/>
        <end position="626"/>
    </location>
</feature>
<dbReference type="InterPro" id="IPR032675">
    <property type="entry name" value="LRR_dom_sf"/>
</dbReference>
<dbReference type="InterPro" id="IPR011009">
    <property type="entry name" value="Kinase-like_dom_sf"/>
</dbReference>
<dbReference type="FunFam" id="2.60.120.430:FF:000004">
    <property type="entry name" value="Putative leucine-rich repeat receptor-like serine/threonine-protein kinase"/>
    <property type="match status" value="1"/>
</dbReference>
<dbReference type="EMBL" id="OX459118">
    <property type="protein sequence ID" value="CAI9088858.1"/>
    <property type="molecule type" value="Genomic_DNA"/>
</dbReference>
<dbReference type="FunFam" id="3.30.200.20:FF:000217">
    <property type="entry name" value="probable LRR receptor-like serine/threonine-protein kinase At1g53430"/>
    <property type="match status" value="1"/>
</dbReference>
<feature type="domain" description="Protein kinase" evidence="22">
    <location>
        <begin position="664"/>
        <end position="940"/>
    </location>
</feature>
<keyword evidence="9" id="KW-0677">Repeat</keyword>
<sequence length="979" mass="108547">MLLFPWRSMLIISAITFVCLATTTIGSLDARLPRDEVEALKQIGARMGKKDWDFRVDPCSGLNNWLDPNSSKDGLTNNVTCDCTFLNNSVCHVTSIMLKYQSLTGSLPPEMAKLPYLQIICLTRTYLNGTLPREWASLMQLTNITLLGNRISGSIPAEFGNISTLVELVLEHNQLTGTVPPELGNLSNLKRLTLNSNYLTGELPAQLAKLTNLKDFRISDNQFVGTVPNFIENWTQLGRLEILGTSLNGPIPSGIAALSNLIDLRISDLNGKGFSFPPLSRAKILNTLILRNCNISGPLPDYLGSLTNLTLLDLSFNNLTGPIPESFKYLSGTNIIYLTGNFLSGEIPEWMLKNGENIDLSYNNFTVSAVHGCQPRETNLFASSSRGNTLGIVSCLSDFQCPKTYYYMHINCGGKDVKLKNGTKFEEDMMSGGPSKFFPSATNWAFSSTGNFLDNHLPTDTYIWSTSNTAGNNSELYLDARLSPLSLTYYGFCLGNGNYTVNLHFAEIIFTDDGTYFSLGRRFFDIYIQGKLVKKNFNIEEEAGGVNKPVIKTFTAVVSDTTLDIRFFWAGKGTTSIPQRGVFGPLISAISVEPDFSPPAEHLSVGSVVGIVIAVLFIVSVVLVVLRWKGCWQNKDSLENDLRGLDLHTGSFTLRQIKAATNNFDAANKIGEGGFGSVYKGYLGDGTVIAVKQLSSKSNQGNREFVNEIGMISALHHPNLVKLYGCCIEGHQLLLIYEYMENNSLARALFGADEHQLQLDWPTRHKISIGIARGLAYLHEESRLKIVHRDIKSTNVLLDRDLNPKISDFGLAKLHEEENTHISTRIAGTYGYMAPEYAMRGYLTDKADVYSFGVVLLEIVSGRSNTSIKPKQDCFYLIDWANLLKEEGNLMKLIDPRLGSDYDEDEIMLTLLIALLCTNVTPTDRPSMSSVVSMLEGRRISKRSASELSTSSRNEFKALEFQVSNSFQSQMRARYKKTI</sequence>
<dbReference type="Pfam" id="PF00560">
    <property type="entry name" value="LRR_1"/>
    <property type="match status" value="4"/>
</dbReference>
<dbReference type="Gene3D" id="3.30.200.20">
    <property type="entry name" value="Phosphorylase Kinase, domain 1"/>
    <property type="match status" value="1"/>
</dbReference>
<dbReference type="PROSITE" id="PS00107">
    <property type="entry name" value="PROTEIN_KINASE_ATP"/>
    <property type="match status" value="1"/>
</dbReference>
<keyword evidence="24" id="KW-1185">Reference proteome</keyword>
<dbReference type="SUPFAM" id="SSF52058">
    <property type="entry name" value="L domain-like"/>
    <property type="match status" value="1"/>
</dbReference>
<dbReference type="Pfam" id="PF11721">
    <property type="entry name" value="Malectin"/>
    <property type="match status" value="1"/>
</dbReference>
<dbReference type="InterPro" id="IPR051824">
    <property type="entry name" value="LRR_Rcpt-Like_S/T_Kinase"/>
</dbReference>
<evidence type="ECO:0000256" key="16">
    <source>
        <dbReference type="ARBA" id="ARBA00023180"/>
    </source>
</evidence>
<comment type="catalytic activity">
    <reaction evidence="18">
        <text>L-seryl-[protein] + ATP = O-phospho-L-seryl-[protein] + ADP + H(+)</text>
        <dbReference type="Rhea" id="RHEA:17989"/>
        <dbReference type="Rhea" id="RHEA-COMP:9863"/>
        <dbReference type="Rhea" id="RHEA-COMP:11604"/>
        <dbReference type="ChEBI" id="CHEBI:15378"/>
        <dbReference type="ChEBI" id="CHEBI:29999"/>
        <dbReference type="ChEBI" id="CHEBI:30616"/>
        <dbReference type="ChEBI" id="CHEBI:83421"/>
        <dbReference type="ChEBI" id="CHEBI:456216"/>
        <dbReference type="EC" id="2.7.11.1"/>
    </reaction>
</comment>
<dbReference type="PANTHER" id="PTHR48006:SF81">
    <property type="entry name" value="PROTEIN KINASE DOMAIN-CONTAINING PROTEIN"/>
    <property type="match status" value="1"/>
</dbReference>
<evidence type="ECO:0000256" key="13">
    <source>
        <dbReference type="ARBA" id="ARBA00022989"/>
    </source>
</evidence>
<name>A0AAV1C2L3_OLDCO</name>
<dbReference type="GO" id="GO:0004674">
    <property type="term" value="F:protein serine/threonine kinase activity"/>
    <property type="evidence" value="ECO:0007669"/>
    <property type="project" value="UniProtKB-KW"/>
</dbReference>
<evidence type="ECO:0000256" key="17">
    <source>
        <dbReference type="ARBA" id="ARBA00047899"/>
    </source>
</evidence>